<dbReference type="InterPro" id="IPR006626">
    <property type="entry name" value="PbH1"/>
</dbReference>
<evidence type="ECO:0000313" key="10">
    <source>
        <dbReference type="EMBL" id="KAG2261099.1"/>
    </source>
</evidence>
<dbReference type="GO" id="GO:0004650">
    <property type="term" value="F:polygalacturonase activity"/>
    <property type="evidence" value="ECO:0007669"/>
    <property type="project" value="InterPro"/>
</dbReference>
<evidence type="ECO:0000256" key="8">
    <source>
        <dbReference type="RuleBase" id="RU361169"/>
    </source>
</evidence>
<dbReference type="InterPro" id="IPR011050">
    <property type="entry name" value="Pectin_lyase_fold/virulence"/>
</dbReference>
<evidence type="ECO:0000256" key="5">
    <source>
        <dbReference type="ARBA" id="ARBA00022801"/>
    </source>
</evidence>
<keyword evidence="7" id="KW-0961">Cell wall biogenesis/degradation</keyword>
<dbReference type="Proteomes" id="UP000886595">
    <property type="component" value="Unassembled WGS sequence"/>
</dbReference>
<dbReference type="EMBL" id="JAAMPC010000014">
    <property type="protein sequence ID" value="KAG2261099.1"/>
    <property type="molecule type" value="Genomic_DNA"/>
</dbReference>
<keyword evidence="5 8" id="KW-0378">Hydrolase</keyword>
<sequence length="418" mass="45370">MTNYSFIIVVKLLVIFLIFVSPKEILAFYDRFGGYAEEPIGPSSPYEVLMSPSLEAAPMPTQTTLLSAFEKTWEAACNHQGKSKFYVPGGKFLVGAIQFKGPCRTESTMEVEITGDLIAPTSIKAFPSNQWISFSNLNDIFLYGSTNLEGGGEVEAWKSCKKSKCDLVTSLILANVSNAIIKNISLSNSKGFHFRLQSSRNVTVYNVSISSPWDSPNTDGIHVHSSSFINITNSTIGVGDDCVSISTGSLDVLVSGTRCGPGHGFSIGSLGKVKNEEEVRRIKVQNCTVNGAENGVRIKTWPSSPPSQASDITFDDILMINVSNPIFIDQEYCPSGSCDTTSASLVKLSNIEFKNIRGTYISDFGVNLRCSSVAACENITLIDVNLNGSKTLKEKLQQEKFSTTGRLNGLAVFNSTFN</sequence>
<comment type="caution">
    <text evidence="10">The sequence shown here is derived from an EMBL/GenBank/DDBJ whole genome shotgun (WGS) entry which is preliminary data.</text>
</comment>
<dbReference type="GO" id="GO:0071555">
    <property type="term" value="P:cell wall organization"/>
    <property type="evidence" value="ECO:0007669"/>
    <property type="project" value="UniProtKB-KW"/>
</dbReference>
<dbReference type="SUPFAM" id="SSF51126">
    <property type="entry name" value="Pectin lyase-like"/>
    <property type="match status" value="1"/>
</dbReference>
<dbReference type="Pfam" id="PF00295">
    <property type="entry name" value="Glyco_hydro_28"/>
    <property type="match status" value="1"/>
</dbReference>
<dbReference type="InterPro" id="IPR000743">
    <property type="entry name" value="Glyco_hydro_28"/>
</dbReference>
<accession>A0A8X7Q4R4</accession>
<keyword evidence="4" id="KW-0964">Secreted</keyword>
<evidence type="ECO:0008006" key="12">
    <source>
        <dbReference type="Google" id="ProtNLM"/>
    </source>
</evidence>
<dbReference type="PANTHER" id="PTHR31375">
    <property type="match status" value="1"/>
</dbReference>
<evidence type="ECO:0000256" key="6">
    <source>
        <dbReference type="ARBA" id="ARBA00023295"/>
    </source>
</evidence>
<comment type="subcellular location">
    <subcellularLocation>
        <location evidence="1">Secreted</location>
        <location evidence="1">Cell wall</location>
    </subcellularLocation>
</comment>
<gene>
    <name evidence="10" type="ORF">Bca52824_068178</name>
</gene>
<dbReference type="InterPro" id="IPR012334">
    <property type="entry name" value="Pectin_lyas_fold"/>
</dbReference>
<evidence type="ECO:0000256" key="4">
    <source>
        <dbReference type="ARBA" id="ARBA00022525"/>
    </source>
</evidence>
<protein>
    <recommendedName>
        <fullName evidence="12">Exopolygalacturonase-like</fullName>
    </recommendedName>
</protein>
<keyword evidence="11" id="KW-1185">Reference proteome</keyword>
<evidence type="ECO:0000256" key="1">
    <source>
        <dbReference type="ARBA" id="ARBA00004191"/>
    </source>
</evidence>
<name>A0A8X7Q4R4_BRACI</name>
<dbReference type="GO" id="GO:0005975">
    <property type="term" value="P:carbohydrate metabolic process"/>
    <property type="evidence" value="ECO:0007669"/>
    <property type="project" value="InterPro"/>
</dbReference>
<evidence type="ECO:0000256" key="9">
    <source>
        <dbReference type="SAM" id="Phobius"/>
    </source>
</evidence>
<dbReference type="SMART" id="SM00710">
    <property type="entry name" value="PbH1"/>
    <property type="match status" value="6"/>
</dbReference>
<keyword evidence="9" id="KW-0812">Transmembrane</keyword>
<dbReference type="AlphaFoldDB" id="A0A8X7Q4R4"/>
<keyword evidence="3" id="KW-0134">Cell wall</keyword>
<organism evidence="10 11">
    <name type="scientific">Brassica carinata</name>
    <name type="common">Ethiopian mustard</name>
    <name type="synonym">Abyssinian cabbage</name>
    <dbReference type="NCBI Taxonomy" id="52824"/>
    <lineage>
        <taxon>Eukaryota</taxon>
        <taxon>Viridiplantae</taxon>
        <taxon>Streptophyta</taxon>
        <taxon>Embryophyta</taxon>
        <taxon>Tracheophyta</taxon>
        <taxon>Spermatophyta</taxon>
        <taxon>Magnoliopsida</taxon>
        <taxon>eudicotyledons</taxon>
        <taxon>Gunneridae</taxon>
        <taxon>Pentapetalae</taxon>
        <taxon>rosids</taxon>
        <taxon>malvids</taxon>
        <taxon>Brassicales</taxon>
        <taxon>Brassicaceae</taxon>
        <taxon>Brassiceae</taxon>
        <taxon>Brassica</taxon>
    </lineage>
</organism>
<evidence type="ECO:0000256" key="7">
    <source>
        <dbReference type="ARBA" id="ARBA00023316"/>
    </source>
</evidence>
<keyword evidence="9" id="KW-1133">Transmembrane helix</keyword>
<evidence type="ECO:0000256" key="2">
    <source>
        <dbReference type="ARBA" id="ARBA00008834"/>
    </source>
</evidence>
<feature type="transmembrane region" description="Helical" evidence="9">
    <location>
        <begin position="6"/>
        <end position="22"/>
    </location>
</feature>
<keyword evidence="9" id="KW-0472">Membrane</keyword>
<dbReference type="OrthoDB" id="187139at2759"/>
<reference evidence="10 11" key="1">
    <citation type="submission" date="2020-02" db="EMBL/GenBank/DDBJ databases">
        <authorList>
            <person name="Ma Q."/>
            <person name="Huang Y."/>
            <person name="Song X."/>
            <person name="Pei D."/>
        </authorList>
    </citation>
    <scope>NUCLEOTIDE SEQUENCE [LARGE SCALE GENOMIC DNA]</scope>
    <source>
        <strain evidence="10">Sxm20200214</strain>
        <tissue evidence="10">Leaf</tissue>
    </source>
</reference>
<keyword evidence="6 8" id="KW-0326">Glycosidase</keyword>
<comment type="similarity">
    <text evidence="2 8">Belongs to the glycosyl hydrolase 28 family.</text>
</comment>
<proteinExistence type="inferred from homology"/>
<evidence type="ECO:0000313" key="11">
    <source>
        <dbReference type="Proteomes" id="UP000886595"/>
    </source>
</evidence>
<dbReference type="Gene3D" id="2.160.20.10">
    <property type="entry name" value="Single-stranded right-handed beta-helix, Pectin lyase-like"/>
    <property type="match status" value="1"/>
</dbReference>
<evidence type="ECO:0000256" key="3">
    <source>
        <dbReference type="ARBA" id="ARBA00022512"/>
    </source>
</evidence>